<evidence type="ECO:0000256" key="8">
    <source>
        <dbReference type="ARBA" id="ARBA00031348"/>
    </source>
</evidence>
<dbReference type="GO" id="GO:0015031">
    <property type="term" value="P:protein transport"/>
    <property type="evidence" value="ECO:0007669"/>
    <property type="project" value="UniProtKB-KW"/>
</dbReference>
<evidence type="ECO:0000256" key="2">
    <source>
        <dbReference type="ARBA" id="ARBA00011023"/>
    </source>
</evidence>
<keyword evidence="7 10" id="KW-0472">Membrane</keyword>
<protein>
    <recommendedName>
        <fullName evidence="3 10">Conserved oligomeric Golgi complex subunit 6</fullName>
        <shortName evidence="10">COG complex subunit 6</shortName>
    </recommendedName>
    <alternativeName>
        <fullName evidence="8 10">Component of oligomeric Golgi complex 6</fullName>
    </alternativeName>
</protein>
<keyword evidence="4 10" id="KW-0813">Transport</keyword>
<dbReference type="AlphaFoldDB" id="A0A9P7VCB0"/>
<sequence>MIQPPPPPNYLPQYPPPPPPPPPSAINYPVFHPSATLHTPPEKIALLTQEIYPKIQCKRYSTLAIDPRRNFLTVYEYEICGHWVIWDFETGYIHLTGIWKAALESQARLGNNGLLTTLERASGRLRAATPSSSRIKADIFKLLESTPKEYQPLIKRIRGGFLKIQGTWLPYELCKVLCSRFCWNIRFELIPLFGSDFPSRCLNPSCEGYGELRLDINRSLLPPPPRYHASLDMPPCKLPQYFHMVNSKSSTCQSSANHPHMNTKGNFNIYSFQETSITPSSPLLYDTNDPQINQHSFNSILPKTKSPKQSRVAKKRSNNNDKKAKKPPPPTTSLVTSPLKPRFTPVNNNFNGDMQWDASTLSSNEIVDILNASRCLQLLSKGIYDYTPSVVESARHGSLETTPSQFHPKQMTQVLKENYNFNYSTTPAYLGTSLLTQASTCTDHYIPATHKTEGVNRSYKSSVSNPLMATETRPVSMNETELDDLYFESSFKDDGDAIPQPPQPALALPISTNMENLGKRITSFNNMTRNLLKLGNNEQEEVNGGESDIRDQDTLAKKYAQMSISFLKAEDESSTLTQEKGLGASQIESSTTKDTTTKTKEKRARSSSIVEQTLSARLSRVLNTTVSDSTIRTIFSELELKYANYDELIDPGLLGSISRKRLLSDIEMDLIRAHSSSIKEYLPLIKQLNALSGKIKQLNETHENIVSRLTSKSDISTKSSSDIYRLKHQRLVINLKKNILMQFKAKFTLNEYEEFSLLEGEINDDFFVALAKAEKIQDECSILLSIDNPQLGLKIMNQITDTINKAVNRVIQYVNKSLENYYSLNTRLEIFHKCLAYLEDDDKEKSTNFNVIINNFTNTRAKQLVDEFYNQISDNGPDLIHGGEAFISQHDPVRFVGDLLAYIHSVVVNEFEIIENIFTEKESSEVTTKILNALAKPLKLKVDQVITSQTKINITNQIFNLLSLYQIMFSKHLNPEQSELVQCLGAMVKSTQDSVTTTIRSKLATIKSSNQAKLDVNLDLQPPYWIMEFLAEVLPILDQPTTADTILDFNKEENANFLHLIINEPIEIFESHIQENSKVFDKKLQILILKTNFLDLILSKILPLSLLNDKVLELNESMHDLISQLSQCFFDSMVSESGLFDYYNLVNMICPLNDEFFEVSIYQPIVENVKFDSERLNQSGMVLREYLPNALIEIQSALLRLNSPLTASDITTEAFLNYTKFYSKLIQIIGEYAPEVDFGWTDEEVATMLGIEKEYAEYLVGLLKPHLPE</sequence>
<evidence type="ECO:0000256" key="9">
    <source>
        <dbReference type="ARBA" id="ARBA00043873"/>
    </source>
</evidence>
<reference evidence="13" key="1">
    <citation type="submission" date="2021-03" db="EMBL/GenBank/DDBJ databases">
        <authorList>
            <person name="Palmer J.M."/>
        </authorList>
    </citation>
    <scope>NUCLEOTIDE SEQUENCE</scope>
    <source>
        <strain evidence="13">ARV_011</strain>
    </source>
</reference>
<dbReference type="GO" id="GO:0017119">
    <property type="term" value="C:Golgi transport complex"/>
    <property type="evidence" value="ECO:0007669"/>
    <property type="project" value="UniProtKB-UniRule"/>
</dbReference>
<dbReference type="InterPro" id="IPR003163">
    <property type="entry name" value="Tscrpt_reg_HTH_APSES-type"/>
</dbReference>
<dbReference type="InterPro" id="IPR010490">
    <property type="entry name" value="COG6"/>
</dbReference>
<evidence type="ECO:0000256" key="10">
    <source>
        <dbReference type="RuleBase" id="RU365075"/>
    </source>
</evidence>
<evidence type="ECO:0000256" key="6">
    <source>
        <dbReference type="ARBA" id="ARBA00023034"/>
    </source>
</evidence>
<feature type="region of interest" description="Disordered" evidence="11">
    <location>
        <begin position="577"/>
        <end position="608"/>
    </location>
</feature>
<feature type="compositionally biased region" description="Pro residues" evidence="11">
    <location>
        <begin position="1"/>
        <end position="24"/>
    </location>
</feature>
<keyword evidence="6 10" id="KW-0333">Golgi apparatus</keyword>
<comment type="function">
    <text evidence="10">Acts as component of the peripheral membrane COG complex that is involved in intra-Golgi protein trafficking. COG is located at the cis-Golgi, and regulates tethering of retrograde intra-Golgi vesicles and possibly a number of other membrane trafficking events.</text>
</comment>
<keyword evidence="5 10" id="KW-0653">Protein transport</keyword>
<comment type="similarity">
    <text evidence="2 10">Belongs to the COG6 family.</text>
</comment>
<dbReference type="Pfam" id="PF06419">
    <property type="entry name" value="COG6_N"/>
    <property type="match status" value="1"/>
</dbReference>
<comment type="subcellular location">
    <subcellularLocation>
        <location evidence="1 10">Golgi apparatus membrane</location>
        <topology evidence="1 10">Peripheral membrane protein</topology>
    </subcellularLocation>
</comment>
<evidence type="ECO:0000256" key="5">
    <source>
        <dbReference type="ARBA" id="ARBA00022927"/>
    </source>
</evidence>
<organism evidence="13 14">
    <name type="scientific">Scheffersomyces spartinae</name>
    <dbReference type="NCBI Taxonomy" id="45513"/>
    <lineage>
        <taxon>Eukaryota</taxon>
        <taxon>Fungi</taxon>
        <taxon>Dikarya</taxon>
        <taxon>Ascomycota</taxon>
        <taxon>Saccharomycotina</taxon>
        <taxon>Pichiomycetes</taxon>
        <taxon>Debaryomycetaceae</taxon>
        <taxon>Scheffersomyces</taxon>
    </lineage>
</organism>
<dbReference type="InterPro" id="IPR048368">
    <property type="entry name" value="COG6_N"/>
</dbReference>
<evidence type="ECO:0000259" key="12">
    <source>
        <dbReference type="PROSITE" id="PS51299"/>
    </source>
</evidence>
<dbReference type="GO" id="GO:0000139">
    <property type="term" value="C:Golgi membrane"/>
    <property type="evidence" value="ECO:0007669"/>
    <property type="project" value="UniProtKB-SubCell"/>
</dbReference>
<comment type="function">
    <text evidence="9">Acts as a component of the peripheral membrane COG complex that is involved in intra-Golgi protein trafficking. COG is located at the cis-Golgi, and regulates tethering of retrograde intra-Golgi vesicles and possibly a number of other membrane trafficking events.</text>
</comment>
<accession>A0A9P7VCB0</accession>
<keyword evidence="14" id="KW-1185">Reference proteome</keyword>
<dbReference type="InterPro" id="IPR048369">
    <property type="entry name" value="COG6_C"/>
</dbReference>
<evidence type="ECO:0000256" key="7">
    <source>
        <dbReference type="ARBA" id="ARBA00023136"/>
    </source>
</evidence>
<comment type="subunit">
    <text evidence="10">Component of the conserved oligomeric Golgi complex.</text>
</comment>
<evidence type="ECO:0000256" key="4">
    <source>
        <dbReference type="ARBA" id="ARBA00022448"/>
    </source>
</evidence>
<dbReference type="GeneID" id="66117068"/>
<dbReference type="PROSITE" id="PS51299">
    <property type="entry name" value="HTH_APSES"/>
    <property type="match status" value="1"/>
</dbReference>
<dbReference type="Pfam" id="PF20653">
    <property type="entry name" value="COG6_C"/>
    <property type="match status" value="1"/>
</dbReference>
<dbReference type="PANTHER" id="PTHR21506">
    <property type="entry name" value="COMPONENT OF OLIGOMERIC GOLGI COMPLEX 6"/>
    <property type="match status" value="1"/>
</dbReference>
<dbReference type="Proteomes" id="UP000790833">
    <property type="component" value="Unassembled WGS sequence"/>
</dbReference>
<dbReference type="SUPFAM" id="SSF54616">
    <property type="entry name" value="DNA-binding domain of Mlu1-box binding protein MBP1"/>
    <property type="match status" value="1"/>
</dbReference>
<name>A0A9P7VCB0_9ASCO</name>
<dbReference type="PANTHER" id="PTHR21506:SF0">
    <property type="entry name" value="CONSERVED OLIGOMERIC GOLGI COMPLEX SUBUNIT 6"/>
    <property type="match status" value="1"/>
</dbReference>
<dbReference type="Gene3D" id="3.10.260.10">
    <property type="entry name" value="Transcription regulator HTH, APSES-type DNA-binding domain"/>
    <property type="match status" value="1"/>
</dbReference>
<feature type="region of interest" description="Disordered" evidence="11">
    <location>
        <begin position="1"/>
        <end position="25"/>
    </location>
</feature>
<proteinExistence type="inferred from homology"/>
<comment type="caution">
    <text evidence="13">The sequence shown here is derived from an EMBL/GenBank/DDBJ whole genome shotgun (WGS) entry which is preliminary data.</text>
</comment>
<evidence type="ECO:0000256" key="3">
    <source>
        <dbReference type="ARBA" id="ARBA00020973"/>
    </source>
</evidence>
<dbReference type="EMBL" id="JAHMUF010000004">
    <property type="protein sequence ID" value="KAG7195170.1"/>
    <property type="molecule type" value="Genomic_DNA"/>
</dbReference>
<feature type="region of interest" description="Disordered" evidence="11">
    <location>
        <begin position="294"/>
        <end position="342"/>
    </location>
</feature>
<evidence type="ECO:0000256" key="1">
    <source>
        <dbReference type="ARBA" id="ARBA00004395"/>
    </source>
</evidence>
<dbReference type="GO" id="GO:0003677">
    <property type="term" value="F:DNA binding"/>
    <property type="evidence" value="ECO:0007669"/>
    <property type="project" value="InterPro"/>
</dbReference>
<gene>
    <name evidence="13" type="primary">COG6</name>
    <name evidence="13" type="ORF">KQ657_003694</name>
</gene>
<dbReference type="RefSeq" id="XP_043050717.1">
    <property type="nucleotide sequence ID" value="XM_043194393.1"/>
</dbReference>
<dbReference type="GO" id="GO:0006891">
    <property type="term" value="P:intra-Golgi vesicle-mediated transport"/>
    <property type="evidence" value="ECO:0007669"/>
    <property type="project" value="UniProtKB-UniRule"/>
</dbReference>
<evidence type="ECO:0000256" key="11">
    <source>
        <dbReference type="SAM" id="MobiDB-lite"/>
    </source>
</evidence>
<feature type="domain" description="HTH APSES-type" evidence="12">
    <location>
        <begin position="61"/>
        <end position="204"/>
    </location>
</feature>
<feature type="compositionally biased region" description="Low complexity" evidence="11">
    <location>
        <begin position="332"/>
        <end position="341"/>
    </location>
</feature>
<evidence type="ECO:0000313" key="13">
    <source>
        <dbReference type="EMBL" id="KAG7195170.1"/>
    </source>
</evidence>
<dbReference type="SMART" id="SM01087">
    <property type="entry name" value="COG6"/>
    <property type="match status" value="1"/>
</dbReference>
<dbReference type="OrthoDB" id="272987at2759"/>
<feature type="compositionally biased region" description="Basic residues" evidence="11">
    <location>
        <begin position="305"/>
        <end position="317"/>
    </location>
</feature>
<dbReference type="InterPro" id="IPR036887">
    <property type="entry name" value="HTH_APSES_sf"/>
</dbReference>
<evidence type="ECO:0000313" key="14">
    <source>
        <dbReference type="Proteomes" id="UP000790833"/>
    </source>
</evidence>